<dbReference type="Proteomes" id="UP000192721">
    <property type="component" value="Unassembled WGS sequence"/>
</dbReference>
<protein>
    <submittedName>
        <fullName evidence="1">VacJ</fullName>
    </submittedName>
</protein>
<reference evidence="1 2" key="1">
    <citation type="submission" date="2017-02" db="EMBL/GenBank/DDBJ databases">
        <title>Chromobacterium haemolyticum H5244.</title>
        <authorList>
            <person name="Gulvik C.A."/>
        </authorList>
    </citation>
    <scope>NUCLEOTIDE SEQUENCE [LARGE SCALE GENOMIC DNA]</scope>
    <source>
        <strain evidence="1 2">H5244</strain>
    </source>
</reference>
<comment type="caution">
    <text evidence="1">The sequence shown here is derived from an EMBL/GenBank/DDBJ whole genome shotgun (WGS) entry which is preliminary data.</text>
</comment>
<dbReference type="GeneID" id="58558024"/>
<dbReference type="OrthoDB" id="5431733at2"/>
<sequence length="122" mass="13950">MYEVNRSIALIRPLAPFHAWLQSLPGGLDEEISLAHLGQDCNALLIPAAEDYADAQAFVFERYQQLFQAELADWCEDDALWPEELSLELFQQWFSLEIHSIVTDLVDEALEREAFVPLELGE</sequence>
<accession>A0A1W0CWM7</accession>
<name>A0A1W0CWM7_9NEIS</name>
<dbReference type="EMBL" id="MUKV01000006">
    <property type="protein sequence ID" value="OQS41967.1"/>
    <property type="molecule type" value="Genomic_DNA"/>
</dbReference>
<evidence type="ECO:0000313" key="2">
    <source>
        <dbReference type="Proteomes" id="UP000192721"/>
    </source>
</evidence>
<proteinExistence type="predicted"/>
<evidence type="ECO:0000313" key="1">
    <source>
        <dbReference type="EMBL" id="OQS41967.1"/>
    </source>
</evidence>
<dbReference type="RefSeq" id="WP_081555036.1">
    <property type="nucleotide sequence ID" value="NZ_AP019312.1"/>
</dbReference>
<gene>
    <name evidence="1" type="ORF">B0T45_06935</name>
</gene>
<organism evidence="1 2">
    <name type="scientific">Chromobacterium haemolyticum</name>
    <dbReference type="NCBI Taxonomy" id="394935"/>
    <lineage>
        <taxon>Bacteria</taxon>
        <taxon>Pseudomonadati</taxon>
        <taxon>Pseudomonadota</taxon>
        <taxon>Betaproteobacteria</taxon>
        <taxon>Neisseriales</taxon>
        <taxon>Chromobacteriaceae</taxon>
        <taxon>Chromobacterium</taxon>
    </lineage>
</organism>
<dbReference type="AlphaFoldDB" id="A0A1W0CWM7"/>